<dbReference type="EMBL" id="JFBX01000868">
    <property type="protein sequence ID" value="KXH26462.1"/>
    <property type="molecule type" value="Genomic_DNA"/>
</dbReference>
<proteinExistence type="predicted"/>
<name>A0A135RS05_9PEZI</name>
<evidence type="ECO:0000256" key="1">
    <source>
        <dbReference type="SAM" id="MobiDB-lite"/>
    </source>
</evidence>
<reference evidence="2 3" key="1">
    <citation type="submission" date="2014-02" db="EMBL/GenBank/DDBJ databases">
        <title>The genome sequence of Colletotrichum simmondsii CBS122122.</title>
        <authorList>
            <person name="Baroncelli R."/>
            <person name="Thon M.R."/>
        </authorList>
    </citation>
    <scope>NUCLEOTIDE SEQUENCE [LARGE SCALE GENOMIC DNA]</scope>
    <source>
        <strain evidence="2 3">CBS122122</strain>
    </source>
</reference>
<dbReference type="AlphaFoldDB" id="A0A135RS05"/>
<comment type="caution">
    <text evidence="2">The sequence shown here is derived from an EMBL/GenBank/DDBJ whole genome shotgun (WGS) entry which is preliminary data.</text>
</comment>
<protein>
    <submittedName>
        <fullName evidence="2">Uncharacterized protein</fullName>
    </submittedName>
</protein>
<organism evidence="2 3">
    <name type="scientific">Colletotrichum simmondsii</name>
    <dbReference type="NCBI Taxonomy" id="703756"/>
    <lineage>
        <taxon>Eukaryota</taxon>
        <taxon>Fungi</taxon>
        <taxon>Dikarya</taxon>
        <taxon>Ascomycota</taxon>
        <taxon>Pezizomycotina</taxon>
        <taxon>Sordariomycetes</taxon>
        <taxon>Hypocreomycetidae</taxon>
        <taxon>Glomerellales</taxon>
        <taxon>Glomerellaceae</taxon>
        <taxon>Colletotrichum</taxon>
        <taxon>Colletotrichum acutatum species complex</taxon>
    </lineage>
</organism>
<accession>A0A135RS05</accession>
<evidence type="ECO:0000313" key="3">
    <source>
        <dbReference type="Proteomes" id="UP000070328"/>
    </source>
</evidence>
<keyword evidence="3" id="KW-1185">Reference proteome</keyword>
<dbReference type="Proteomes" id="UP000070328">
    <property type="component" value="Unassembled WGS sequence"/>
</dbReference>
<feature type="region of interest" description="Disordered" evidence="1">
    <location>
        <begin position="120"/>
        <end position="143"/>
    </location>
</feature>
<evidence type="ECO:0000313" key="2">
    <source>
        <dbReference type="EMBL" id="KXH26462.1"/>
    </source>
</evidence>
<gene>
    <name evidence="2" type="ORF">CSIM01_12296</name>
</gene>
<sequence>MKENAIVYDDEDFVGTLLRDVTMMLVTKYLMDVRDKHRKLVNHGSILGCNAMTMNFPGIDDRSRFGTSEDHDLTRTRNSYGIVRELTSMKKDIPPSTPPGCDINHNGDIDCDRQVSTVQTPLRTTSSRGPLREGVHDVVGPSARSPSRVWINVQPRRFVAAKVAASSSAHVSVEKLHNGLRADGARMGDGASNQSGRRMLHGGFSTKKRVSTQQWKPAKNSSGTRLSLCSTKVFTIFAGTDSSPSLPLLKPKRRAPLVGLGTRGAPFCTDCSPQRRIQCGDVLSLDFKTCLRICTRPERHGRDVRCRCMARMADMALTSDLAGSAKKAPRLLRLATGELNRSVLSFELHRVQLPM</sequence>